<sequence length="345" mass="37679">MQMKKLLAKTMIAASIAGSALAVQAQEVTLKIHHFLSPTTFIQVGVFEPWCAKLGKESGNKIKCQIYPAMQLGGTPPQLFDQAKDGVADIVWTVPGYAAGRFPLSQVFELPFTMTNAEATSRAAWEFVQTYAKQEFKDVHLLAAHVHGPGYMFTTKKQMNTMADFKGMKFRAPTPLTNKMLAMLGATPVGMPVPAIPEALSKGVIEGAVIPYQVAPSLKVHELVKFATETDPKYPALYTTFFVVAMNKAKYDSLPADLKKVIDNNSGIEFSAMAGRVQEADDAPGRQKFKEAGVTINTIPAAELAKWKKATDSLDDDWMANATKLGHDGPKLYKAAQDLIKKHTK</sequence>
<evidence type="ECO:0000313" key="4">
    <source>
        <dbReference type="Proteomes" id="UP000031637"/>
    </source>
</evidence>
<dbReference type="HOGENOM" id="CLU_036176_2_0_4"/>
<protein>
    <submittedName>
        <fullName evidence="3">TRAP dicarboxylate transporter subunit DctP</fullName>
    </submittedName>
</protein>
<dbReference type="EMBL" id="AP012547">
    <property type="protein sequence ID" value="BAO29424.1"/>
    <property type="molecule type" value="Genomic_DNA"/>
</dbReference>
<dbReference type="NCBIfam" id="NF037995">
    <property type="entry name" value="TRAP_S1"/>
    <property type="match status" value="1"/>
</dbReference>
<feature type="chain" id="PRO_5004795737" evidence="2">
    <location>
        <begin position="26"/>
        <end position="345"/>
    </location>
</feature>
<dbReference type="Pfam" id="PF03480">
    <property type="entry name" value="DctP"/>
    <property type="match status" value="1"/>
</dbReference>
<keyword evidence="1 2" id="KW-0732">Signal</keyword>
<dbReference type="PANTHER" id="PTHR33376:SF15">
    <property type="entry name" value="BLL6794 PROTEIN"/>
    <property type="match status" value="1"/>
</dbReference>
<proteinExistence type="predicted"/>
<gene>
    <name evidence="3" type="ORF">SUTH_01631</name>
</gene>
<accession>W0SDY3</accession>
<dbReference type="OrthoDB" id="9177965at2"/>
<organism evidence="3 4">
    <name type="scientific">Sulfuritalea hydrogenivorans sk43H</name>
    <dbReference type="NCBI Taxonomy" id="1223802"/>
    <lineage>
        <taxon>Bacteria</taxon>
        <taxon>Pseudomonadati</taxon>
        <taxon>Pseudomonadota</taxon>
        <taxon>Betaproteobacteria</taxon>
        <taxon>Nitrosomonadales</taxon>
        <taxon>Sterolibacteriaceae</taxon>
        <taxon>Sulfuritalea</taxon>
    </lineage>
</organism>
<dbReference type="PANTHER" id="PTHR33376">
    <property type="match status" value="1"/>
</dbReference>
<dbReference type="Gene3D" id="3.40.190.170">
    <property type="entry name" value="Bacterial extracellular solute-binding protein, family 7"/>
    <property type="match status" value="1"/>
</dbReference>
<keyword evidence="4" id="KW-1185">Reference proteome</keyword>
<dbReference type="STRING" id="1223802.SUTH_01631"/>
<dbReference type="Proteomes" id="UP000031637">
    <property type="component" value="Chromosome"/>
</dbReference>
<evidence type="ECO:0000313" key="3">
    <source>
        <dbReference type="EMBL" id="BAO29424.1"/>
    </source>
</evidence>
<dbReference type="AlphaFoldDB" id="W0SDY3"/>
<evidence type="ECO:0000256" key="1">
    <source>
        <dbReference type="ARBA" id="ARBA00022729"/>
    </source>
</evidence>
<dbReference type="CDD" id="cd13665">
    <property type="entry name" value="PBP2_TRAP_Dctp3_4"/>
    <property type="match status" value="1"/>
</dbReference>
<name>W0SDY3_9PROT</name>
<evidence type="ECO:0000256" key="2">
    <source>
        <dbReference type="SAM" id="SignalP"/>
    </source>
</evidence>
<dbReference type="InterPro" id="IPR018389">
    <property type="entry name" value="DctP_fam"/>
</dbReference>
<reference evidence="3 4" key="1">
    <citation type="journal article" date="2014" name="Syst. Appl. Microbiol.">
        <title>Complete genomes of freshwater sulfur oxidizers Sulfuricella denitrificans skB26 and Sulfuritalea hydrogenivorans sk43H: genetic insights into the sulfur oxidation pathway of betaproteobacteria.</title>
        <authorList>
            <person name="Watanabe T."/>
            <person name="Kojima H."/>
            <person name="Fukui M."/>
        </authorList>
    </citation>
    <scope>NUCLEOTIDE SEQUENCE [LARGE SCALE GENOMIC DNA]</scope>
    <source>
        <strain evidence="3">DSM22779</strain>
    </source>
</reference>
<dbReference type="GO" id="GO:0055085">
    <property type="term" value="P:transmembrane transport"/>
    <property type="evidence" value="ECO:0007669"/>
    <property type="project" value="InterPro"/>
</dbReference>
<dbReference type="KEGG" id="shd:SUTH_01631"/>
<dbReference type="InterPro" id="IPR038404">
    <property type="entry name" value="TRAP_DctP_sf"/>
</dbReference>
<feature type="signal peptide" evidence="2">
    <location>
        <begin position="1"/>
        <end position="25"/>
    </location>
</feature>